<keyword evidence="2" id="KW-0812">Transmembrane</keyword>
<keyword evidence="2" id="KW-0472">Membrane</keyword>
<sequence>MSFDDLENIYYGIQEELQKADNFMSHAIAGTRVTEACDNGLKVLSVVDKEIVAFTSKAKAFQGEDGKKAQEYVAELRQKHQTLKTQFMKIRDEKMGQNAVVGLSAGQEQLLQLDDMKNQALNGLAQATDMTKDMNQELIRQNDKIDDLTEQNKRIAKNVTLANKLAELIRCTEEKHMYFQVGLLALCLVLTIVAICVKVVK</sequence>
<evidence type="ECO:0000256" key="1">
    <source>
        <dbReference type="SAM" id="Coils"/>
    </source>
</evidence>
<dbReference type="EMBL" id="CAXDID020000028">
    <property type="protein sequence ID" value="CAL5992123.1"/>
    <property type="molecule type" value="Genomic_DNA"/>
</dbReference>
<evidence type="ECO:0000313" key="4">
    <source>
        <dbReference type="Proteomes" id="UP001642409"/>
    </source>
</evidence>
<keyword evidence="1" id="KW-0175">Coiled coil</keyword>
<gene>
    <name evidence="3" type="ORF">HINF_LOCUS12428</name>
</gene>
<protein>
    <submittedName>
        <fullName evidence="3">Hypothetical_protein</fullName>
    </submittedName>
</protein>
<evidence type="ECO:0000313" key="3">
    <source>
        <dbReference type="EMBL" id="CAL5992123.1"/>
    </source>
</evidence>
<feature type="transmembrane region" description="Helical" evidence="2">
    <location>
        <begin position="177"/>
        <end position="200"/>
    </location>
</feature>
<organism evidence="3 4">
    <name type="scientific">Hexamita inflata</name>
    <dbReference type="NCBI Taxonomy" id="28002"/>
    <lineage>
        <taxon>Eukaryota</taxon>
        <taxon>Metamonada</taxon>
        <taxon>Diplomonadida</taxon>
        <taxon>Hexamitidae</taxon>
        <taxon>Hexamitinae</taxon>
        <taxon>Hexamita</taxon>
    </lineage>
</organism>
<comment type="caution">
    <text evidence="3">The sequence shown here is derived from an EMBL/GenBank/DDBJ whole genome shotgun (WGS) entry which is preliminary data.</text>
</comment>
<accession>A0ABP1HDV2</accession>
<proteinExistence type="predicted"/>
<keyword evidence="2" id="KW-1133">Transmembrane helix</keyword>
<keyword evidence="4" id="KW-1185">Reference proteome</keyword>
<dbReference type="Proteomes" id="UP001642409">
    <property type="component" value="Unassembled WGS sequence"/>
</dbReference>
<reference evidence="3 4" key="1">
    <citation type="submission" date="2024-07" db="EMBL/GenBank/DDBJ databases">
        <authorList>
            <person name="Akdeniz Z."/>
        </authorList>
    </citation>
    <scope>NUCLEOTIDE SEQUENCE [LARGE SCALE GENOMIC DNA]</scope>
</reference>
<evidence type="ECO:0000256" key="2">
    <source>
        <dbReference type="SAM" id="Phobius"/>
    </source>
</evidence>
<name>A0ABP1HDV2_9EUKA</name>
<feature type="coiled-coil region" evidence="1">
    <location>
        <begin position="131"/>
        <end position="158"/>
    </location>
</feature>